<evidence type="ECO:0000259" key="4">
    <source>
        <dbReference type="Pfam" id="PF03328"/>
    </source>
</evidence>
<organism evidence="5 6">
    <name type="scientific">Aspergillus pseudoustus</name>
    <dbReference type="NCBI Taxonomy" id="1810923"/>
    <lineage>
        <taxon>Eukaryota</taxon>
        <taxon>Fungi</taxon>
        <taxon>Dikarya</taxon>
        <taxon>Ascomycota</taxon>
        <taxon>Pezizomycotina</taxon>
        <taxon>Eurotiomycetes</taxon>
        <taxon>Eurotiomycetidae</taxon>
        <taxon>Eurotiales</taxon>
        <taxon>Aspergillaceae</taxon>
        <taxon>Aspergillus</taxon>
        <taxon>Aspergillus subgen. Nidulantes</taxon>
    </lineage>
</organism>
<dbReference type="EMBL" id="JBFXLU010000246">
    <property type="protein sequence ID" value="KAL2833187.1"/>
    <property type="molecule type" value="Genomic_DNA"/>
</dbReference>
<dbReference type="PANTHER" id="PTHR30502">
    <property type="entry name" value="2-KETO-3-DEOXY-L-RHAMNONATE ALDOLASE"/>
    <property type="match status" value="1"/>
</dbReference>
<reference evidence="5 6" key="1">
    <citation type="submission" date="2024-07" db="EMBL/GenBank/DDBJ databases">
        <title>Section-level genome sequencing and comparative genomics of Aspergillus sections Usti and Cavernicolus.</title>
        <authorList>
            <consortium name="Lawrence Berkeley National Laboratory"/>
            <person name="Nybo J.L."/>
            <person name="Vesth T.C."/>
            <person name="Theobald S."/>
            <person name="Frisvad J.C."/>
            <person name="Larsen T.O."/>
            <person name="Kjaerboelling I."/>
            <person name="Rothschild-Mancinelli K."/>
            <person name="Lyhne E.K."/>
            <person name="Kogle M.E."/>
            <person name="Barry K."/>
            <person name="Clum A."/>
            <person name="Na H."/>
            <person name="Ledsgaard L."/>
            <person name="Lin J."/>
            <person name="Lipzen A."/>
            <person name="Kuo A."/>
            <person name="Riley R."/>
            <person name="Mondo S."/>
            <person name="Labutti K."/>
            <person name="Haridas S."/>
            <person name="Pangalinan J."/>
            <person name="Salamov A.A."/>
            <person name="Simmons B.A."/>
            <person name="Magnuson J.K."/>
            <person name="Chen J."/>
            <person name="Drula E."/>
            <person name="Henrissat B."/>
            <person name="Wiebenga A."/>
            <person name="Lubbers R.J."/>
            <person name="Gomes A.C."/>
            <person name="Makela M.R."/>
            <person name="Stajich J."/>
            <person name="Grigoriev I.V."/>
            <person name="Mortensen U.H."/>
            <person name="De Vries R.P."/>
            <person name="Baker S.E."/>
            <person name="Andersen M.R."/>
        </authorList>
    </citation>
    <scope>NUCLEOTIDE SEQUENCE [LARGE SCALE GENOMIC DNA]</scope>
    <source>
        <strain evidence="5 6">CBS 123904</strain>
    </source>
</reference>
<keyword evidence="3" id="KW-0456">Lyase</keyword>
<dbReference type="PANTHER" id="PTHR30502:SF0">
    <property type="entry name" value="PHOSPHOENOLPYRUVATE CARBOXYLASE FAMILY PROTEIN"/>
    <property type="match status" value="1"/>
</dbReference>
<protein>
    <submittedName>
        <fullName evidence="5">Pyruvate/Phosphoenolpyruvate kinase-like domain-containing protein</fullName>
    </submittedName>
</protein>
<feature type="domain" description="HpcH/HpaI aldolase/citrate lyase" evidence="4">
    <location>
        <begin position="118"/>
        <end position="223"/>
    </location>
</feature>
<accession>A0ABR4J278</accession>
<evidence type="ECO:0000256" key="1">
    <source>
        <dbReference type="ARBA" id="ARBA00005568"/>
    </source>
</evidence>
<dbReference type="InterPro" id="IPR040442">
    <property type="entry name" value="Pyrv_kinase-like_dom_sf"/>
</dbReference>
<comment type="caution">
    <text evidence="5">The sequence shown here is derived from an EMBL/GenBank/DDBJ whole genome shotgun (WGS) entry which is preliminary data.</text>
</comment>
<comment type="similarity">
    <text evidence="1">Belongs to the HpcH/HpaI aldolase family.</text>
</comment>
<dbReference type="Gene3D" id="3.20.20.60">
    <property type="entry name" value="Phosphoenolpyruvate-binding domains"/>
    <property type="match status" value="1"/>
</dbReference>
<keyword evidence="2" id="KW-0479">Metal-binding</keyword>
<evidence type="ECO:0000256" key="3">
    <source>
        <dbReference type="ARBA" id="ARBA00023239"/>
    </source>
</evidence>
<dbReference type="Pfam" id="PF03328">
    <property type="entry name" value="HpcH_HpaI"/>
    <property type="match status" value="1"/>
</dbReference>
<gene>
    <name evidence="5" type="ORF">BJY01DRAFT_239547</name>
</gene>
<evidence type="ECO:0000313" key="6">
    <source>
        <dbReference type="Proteomes" id="UP001610446"/>
    </source>
</evidence>
<keyword evidence="6" id="KW-1185">Reference proteome</keyword>
<dbReference type="InterPro" id="IPR050251">
    <property type="entry name" value="HpcH-HpaI_aldolase"/>
</dbReference>
<evidence type="ECO:0000256" key="2">
    <source>
        <dbReference type="ARBA" id="ARBA00022723"/>
    </source>
</evidence>
<dbReference type="InterPro" id="IPR015813">
    <property type="entry name" value="Pyrv/PenolPyrv_kinase-like_dom"/>
</dbReference>
<dbReference type="Proteomes" id="UP001610446">
    <property type="component" value="Unassembled WGS sequence"/>
</dbReference>
<dbReference type="SUPFAM" id="SSF51621">
    <property type="entry name" value="Phosphoenolpyruvate/pyruvate domain"/>
    <property type="match status" value="1"/>
</dbReference>
<name>A0ABR4J278_9EURO</name>
<evidence type="ECO:0000313" key="5">
    <source>
        <dbReference type="EMBL" id="KAL2833187.1"/>
    </source>
</evidence>
<sequence length="267" mass="28856">MLATGVSSTARLRGKSGGDLITGLSSTTNRVKKVLSCEGRVAFGVWQLLPGINLARTLARADYDWVLVNCEHGNISGSTYPPSLCCGDQTSDPLLLQMPPCMRQWPLYGFRTLTMVLGALDAGAHGLLAPLIRTVDDAKSLRFSRGPSATQYLLEANVNILLSVQIETKEALEDVKEITAVDGIDLLFVGPFDLGNNIGFPVRNNHIAPQLEQAISKVLQAAHGLSRSLSASSMCCSSTHRTVYLSLIHSQGAGQRHDYPIVPTRDW</sequence>
<proteinExistence type="inferred from homology"/>
<dbReference type="InterPro" id="IPR005000">
    <property type="entry name" value="Aldolase/citrate-lyase_domain"/>
</dbReference>